<comment type="cofactor">
    <cofactor evidence="17">
        <name>Mg(2+)</name>
        <dbReference type="ChEBI" id="CHEBI:18420"/>
    </cofactor>
</comment>
<dbReference type="PANTHER" id="PTHR12592">
    <property type="entry name" value="ATP-DEPENDENT (S)-NAD(P)H-HYDRATE DEHYDRATASE FAMILY MEMBER"/>
    <property type="match status" value="1"/>
</dbReference>
<dbReference type="OrthoDB" id="9806925at2"/>
<dbReference type="SUPFAM" id="SSF64153">
    <property type="entry name" value="YjeF N-terminal domain-like"/>
    <property type="match status" value="1"/>
</dbReference>
<keyword evidence="7 17" id="KW-0067">ATP-binding</keyword>
<dbReference type="CDD" id="cd01171">
    <property type="entry name" value="YXKO-related"/>
    <property type="match status" value="1"/>
</dbReference>
<evidence type="ECO:0000313" key="22">
    <source>
        <dbReference type="EMBL" id="QGW82798.1"/>
    </source>
</evidence>
<evidence type="ECO:0000256" key="8">
    <source>
        <dbReference type="ARBA" id="ARBA00022857"/>
    </source>
</evidence>
<feature type="binding site" evidence="18">
    <location>
        <begin position="64"/>
        <end position="68"/>
    </location>
    <ligand>
        <name>(6S)-NADPHX</name>
        <dbReference type="ChEBI" id="CHEBI:64076"/>
    </ligand>
</feature>
<dbReference type="GO" id="GO:0052855">
    <property type="term" value="F:ADP-dependent NAD(P)H-hydrate dehydratase activity"/>
    <property type="evidence" value="ECO:0007669"/>
    <property type="project" value="UniProtKB-UniRule"/>
</dbReference>
<evidence type="ECO:0000256" key="12">
    <source>
        <dbReference type="ARBA" id="ARBA00023239"/>
    </source>
</evidence>
<dbReference type="PIRSF" id="PIRSF017184">
    <property type="entry name" value="Nnr"/>
    <property type="match status" value="1"/>
</dbReference>
<dbReference type="GO" id="GO:0005524">
    <property type="term" value="F:ATP binding"/>
    <property type="evidence" value="ECO:0007669"/>
    <property type="project" value="UniProtKB-UniRule"/>
</dbReference>
<keyword evidence="11 18" id="KW-0413">Isomerase</keyword>
<feature type="binding site" evidence="18">
    <location>
        <position position="125"/>
    </location>
    <ligand>
        <name>K(+)</name>
        <dbReference type="ChEBI" id="CHEBI:29103"/>
    </ligand>
</feature>
<dbReference type="PROSITE" id="PS51385">
    <property type="entry name" value="YJEF_N"/>
    <property type="match status" value="1"/>
</dbReference>
<dbReference type="Pfam" id="PF01256">
    <property type="entry name" value="Carb_kinase"/>
    <property type="match status" value="1"/>
</dbReference>
<name>A0A6I6HH54_VARPD</name>
<comment type="function">
    <text evidence="18">Catalyzes the epimerization of the S- and R-forms of NAD(P)HX, a damaged form of NAD(P)H that is a result of enzymatic or heat-dependent hydration. This is a prerequisite for the S-specific NAD(P)H-hydrate dehydratase to allow the repair of both epimers of NAD(P)HX.</text>
</comment>
<accession>A0A6I6HH54</accession>
<dbReference type="Gene3D" id="3.40.50.10260">
    <property type="entry name" value="YjeF N-terminal domain"/>
    <property type="match status" value="1"/>
</dbReference>
<dbReference type="NCBIfam" id="TIGR00196">
    <property type="entry name" value="yjeF_cterm"/>
    <property type="match status" value="1"/>
</dbReference>
<evidence type="ECO:0000256" key="19">
    <source>
        <dbReference type="PIRNR" id="PIRNR017184"/>
    </source>
</evidence>
<feature type="binding site" evidence="17">
    <location>
        <position position="313"/>
    </location>
    <ligand>
        <name>(6S)-NADPHX</name>
        <dbReference type="ChEBI" id="CHEBI:64076"/>
    </ligand>
</feature>
<organism evidence="22 23">
    <name type="scientific">Variovorax paradoxus</name>
    <dbReference type="NCBI Taxonomy" id="34073"/>
    <lineage>
        <taxon>Bacteria</taxon>
        <taxon>Pseudomonadati</taxon>
        <taxon>Pseudomonadota</taxon>
        <taxon>Betaproteobacteria</taxon>
        <taxon>Burkholderiales</taxon>
        <taxon>Comamonadaceae</taxon>
        <taxon>Variovorax</taxon>
    </lineage>
</organism>
<evidence type="ECO:0000259" key="21">
    <source>
        <dbReference type="PROSITE" id="PS51385"/>
    </source>
</evidence>
<evidence type="ECO:0000256" key="10">
    <source>
        <dbReference type="ARBA" id="ARBA00023027"/>
    </source>
</evidence>
<protein>
    <recommendedName>
        <fullName evidence="19">Bifunctional NAD(P)H-hydrate repair enzyme</fullName>
    </recommendedName>
    <alternativeName>
        <fullName evidence="19">Nicotinamide nucleotide repair protein</fullName>
    </alternativeName>
    <domain>
        <recommendedName>
            <fullName evidence="19">ADP-dependent (S)-NAD(P)H-hydrate dehydratase</fullName>
            <ecNumber evidence="19">4.2.1.136</ecNumber>
        </recommendedName>
        <alternativeName>
            <fullName evidence="19">ADP-dependent NAD(P)HX dehydratase</fullName>
        </alternativeName>
    </domain>
    <domain>
        <recommendedName>
            <fullName evidence="19">NAD(P)H-hydrate epimerase</fullName>
            <ecNumber evidence="19">5.1.99.6</ecNumber>
        </recommendedName>
    </domain>
</protein>
<comment type="function">
    <text evidence="17">Catalyzes the dehydration of the S-form of NAD(P)HX at the expense of ADP, which is converted to AMP. Together with NAD(P)HX epimerase, which catalyzes the epimerization of the S- and R-forms, the enzyme allows the repair of both epimers of NAD(P)HX, a damaged form of NAD(P)H that is a result of enzymatic or heat-dependent hydration.</text>
</comment>
<reference evidence="22 23" key="1">
    <citation type="submission" date="2019-12" db="EMBL/GenBank/DDBJ databases">
        <title>Hybrid Genome Assemblies of two High G+C Isolates from Undergraduate Microbiology Courses.</title>
        <authorList>
            <person name="Ne Ville C.J."/>
            <person name="Enright D."/>
            <person name="Hernandez I."/>
            <person name="Dodsworth J."/>
            <person name="Orwin P.M."/>
        </authorList>
    </citation>
    <scope>NUCLEOTIDE SEQUENCE [LARGE SCALE GENOMIC DNA]</scope>
    <source>
        <strain evidence="22 23">CSUSB</strain>
    </source>
</reference>
<dbReference type="InterPro" id="IPR030677">
    <property type="entry name" value="Nnr"/>
</dbReference>
<dbReference type="Proteomes" id="UP000425817">
    <property type="component" value="Chromosome"/>
</dbReference>
<feature type="binding site" evidence="18">
    <location>
        <begin position="129"/>
        <end position="135"/>
    </location>
    <ligand>
        <name>(6S)-NADPHX</name>
        <dbReference type="ChEBI" id="CHEBI:64076"/>
    </ligand>
</feature>
<evidence type="ECO:0000256" key="7">
    <source>
        <dbReference type="ARBA" id="ARBA00022840"/>
    </source>
</evidence>
<feature type="binding site" evidence="18">
    <location>
        <position position="161"/>
    </location>
    <ligand>
        <name>K(+)</name>
        <dbReference type="ChEBI" id="CHEBI:29103"/>
    </ligand>
</feature>
<comment type="catalytic activity">
    <reaction evidence="2 18 19">
        <text>(6R)-NADPHX = (6S)-NADPHX</text>
        <dbReference type="Rhea" id="RHEA:32227"/>
        <dbReference type="ChEBI" id="CHEBI:64076"/>
        <dbReference type="ChEBI" id="CHEBI:64077"/>
        <dbReference type="EC" id="5.1.99.6"/>
    </reaction>
</comment>
<comment type="catalytic activity">
    <reaction evidence="15 17 19">
        <text>(6S)-NADHX + ADP = AMP + phosphate + NADH + H(+)</text>
        <dbReference type="Rhea" id="RHEA:32223"/>
        <dbReference type="ChEBI" id="CHEBI:15378"/>
        <dbReference type="ChEBI" id="CHEBI:43474"/>
        <dbReference type="ChEBI" id="CHEBI:57945"/>
        <dbReference type="ChEBI" id="CHEBI:64074"/>
        <dbReference type="ChEBI" id="CHEBI:456215"/>
        <dbReference type="ChEBI" id="CHEBI:456216"/>
        <dbReference type="EC" id="4.2.1.136"/>
    </reaction>
</comment>
<comment type="similarity">
    <text evidence="3 19">In the N-terminal section; belongs to the NnrE/AIBP family.</text>
</comment>
<evidence type="ECO:0000256" key="9">
    <source>
        <dbReference type="ARBA" id="ARBA00022958"/>
    </source>
</evidence>
<dbReference type="Gene3D" id="3.40.1190.20">
    <property type="match status" value="1"/>
</dbReference>
<evidence type="ECO:0000256" key="17">
    <source>
        <dbReference type="HAMAP-Rule" id="MF_01965"/>
    </source>
</evidence>
<feature type="binding site" evidence="18">
    <location>
        <position position="158"/>
    </location>
    <ligand>
        <name>(6S)-NADPHX</name>
        <dbReference type="ChEBI" id="CHEBI:64076"/>
    </ligand>
</feature>
<evidence type="ECO:0000256" key="2">
    <source>
        <dbReference type="ARBA" id="ARBA00000909"/>
    </source>
</evidence>
<comment type="catalytic activity">
    <reaction evidence="16 17 19">
        <text>(6S)-NADPHX + ADP = AMP + phosphate + NADPH + H(+)</text>
        <dbReference type="Rhea" id="RHEA:32235"/>
        <dbReference type="ChEBI" id="CHEBI:15378"/>
        <dbReference type="ChEBI" id="CHEBI:43474"/>
        <dbReference type="ChEBI" id="CHEBI:57783"/>
        <dbReference type="ChEBI" id="CHEBI:64076"/>
        <dbReference type="ChEBI" id="CHEBI:456215"/>
        <dbReference type="ChEBI" id="CHEBI:456216"/>
        <dbReference type="EC" id="4.2.1.136"/>
    </reaction>
</comment>
<dbReference type="GO" id="GO:0052856">
    <property type="term" value="F:NAD(P)HX epimerase activity"/>
    <property type="evidence" value="ECO:0007669"/>
    <property type="project" value="UniProtKB-UniRule"/>
</dbReference>
<dbReference type="InterPro" id="IPR036652">
    <property type="entry name" value="YjeF_N_dom_sf"/>
</dbReference>
<comment type="similarity">
    <text evidence="4 19">In the C-terminal section; belongs to the NnrD/CARKD family.</text>
</comment>
<evidence type="ECO:0000256" key="16">
    <source>
        <dbReference type="ARBA" id="ARBA00049209"/>
    </source>
</evidence>
<dbReference type="HAMAP" id="MF_01966">
    <property type="entry name" value="NADHX_epimerase"/>
    <property type="match status" value="1"/>
</dbReference>
<evidence type="ECO:0000256" key="14">
    <source>
        <dbReference type="ARBA" id="ARBA00025153"/>
    </source>
</evidence>
<keyword evidence="8 17" id="KW-0521">NADP</keyword>
<dbReference type="NCBIfam" id="TIGR00197">
    <property type="entry name" value="yjeF_nterm"/>
    <property type="match status" value="1"/>
</dbReference>
<sequence length="487" mass="49166">MQRITSETVADLFDIAATRRIEEAAAAALPAHTLMQRAGLAVARLAMAVAPHARTVWVACGPGNNGGDGFEAAAQLQQRGFLPIVTFAGDENRLPPDAKASLQRARDAGVIFAPNPPATYGLAIDALLGIGATRPLENAMAEWLRQMHSTAQPVLSVDVPSGLDADTGVSSAIPHSSAASFRFCITFLTLKPGLFTAQGRDAAGTVWFDDLGCSGSIAEPPAARLAGRPAAPPRSHASHKGSYGDVAVIGGAPGMAGAALLAGSAALHAGAGRVFVGLLDPSATPVDLAQPELMLRDADALDLSGMTAVCGCGGGTDIRAVLPRVLATAAALVLDADALNAIASDSALQTQLASRGRRGRPTVITPHPLEAARLLDCTAADIQADRLAAARELASRYGAVAVLKGSGTVIADNSGAPPVLNPTGNAALATAGTGDVLAGMIGAAMASKQSPFEAAQSAVWRHGHIADTWPANAPPLSAGGLARQAPG</sequence>
<dbReference type="GO" id="GO:0046872">
    <property type="term" value="F:metal ion binding"/>
    <property type="evidence" value="ECO:0007669"/>
    <property type="project" value="UniProtKB-UniRule"/>
</dbReference>
<feature type="domain" description="YjeF C-terminal" evidence="20">
    <location>
        <begin position="223"/>
        <end position="487"/>
    </location>
</feature>
<comment type="cofactor">
    <cofactor evidence="18 19">
        <name>K(+)</name>
        <dbReference type="ChEBI" id="CHEBI:29103"/>
    </cofactor>
    <text evidence="18 19">Binds 1 potassium ion per subunit.</text>
</comment>
<dbReference type="RefSeq" id="WP_157614192.1">
    <property type="nucleotide sequence ID" value="NZ_CP046622.1"/>
</dbReference>
<keyword evidence="5 18" id="KW-0479">Metal-binding</keyword>
<dbReference type="HAMAP" id="MF_01965">
    <property type="entry name" value="NADHX_dehydratase"/>
    <property type="match status" value="1"/>
</dbReference>
<dbReference type="InterPro" id="IPR004443">
    <property type="entry name" value="YjeF_N_dom"/>
</dbReference>
<comment type="similarity">
    <text evidence="18">Belongs to the NnrE/AIBP family.</text>
</comment>
<dbReference type="EC" id="5.1.99.6" evidence="19"/>
<dbReference type="EC" id="4.2.1.136" evidence="19"/>
<keyword evidence="9 18" id="KW-0630">Potassium</keyword>
<dbReference type="PROSITE" id="PS01050">
    <property type="entry name" value="YJEF_C_2"/>
    <property type="match status" value="1"/>
</dbReference>
<feature type="binding site" evidence="18">
    <location>
        <position position="65"/>
    </location>
    <ligand>
        <name>K(+)</name>
        <dbReference type="ChEBI" id="CHEBI:29103"/>
    </ligand>
</feature>
<evidence type="ECO:0000256" key="1">
    <source>
        <dbReference type="ARBA" id="ARBA00000013"/>
    </source>
</evidence>
<comment type="catalytic activity">
    <reaction evidence="1 18 19">
        <text>(6R)-NADHX = (6S)-NADHX</text>
        <dbReference type="Rhea" id="RHEA:32215"/>
        <dbReference type="ChEBI" id="CHEBI:64074"/>
        <dbReference type="ChEBI" id="CHEBI:64075"/>
        <dbReference type="EC" id="5.1.99.6"/>
    </reaction>
</comment>
<evidence type="ECO:0000256" key="5">
    <source>
        <dbReference type="ARBA" id="ARBA00022723"/>
    </source>
</evidence>
<evidence type="ECO:0000256" key="15">
    <source>
        <dbReference type="ARBA" id="ARBA00048238"/>
    </source>
</evidence>
<dbReference type="InterPro" id="IPR029056">
    <property type="entry name" value="Ribokinase-like"/>
</dbReference>
<evidence type="ECO:0000313" key="23">
    <source>
        <dbReference type="Proteomes" id="UP000425817"/>
    </source>
</evidence>
<feature type="binding site" evidence="17">
    <location>
        <position position="434"/>
    </location>
    <ligand>
        <name>AMP</name>
        <dbReference type="ChEBI" id="CHEBI:456215"/>
    </ligand>
</feature>
<evidence type="ECO:0000256" key="18">
    <source>
        <dbReference type="HAMAP-Rule" id="MF_01966"/>
    </source>
</evidence>
<evidence type="ECO:0000256" key="11">
    <source>
        <dbReference type="ARBA" id="ARBA00023235"/>
    </source>
</evidence>
<feature type="binding site" evidence="17">
    <location>
        <position position="435"/>
    </location>
    <ligand>
        <name>(6S)-NADPHX</name>
        <dbReference type="ChEBI" id="CHEBI:64076"/>
    </ligand>
</feature>
<evidence type="ECO:0000259" key="20">
    <source>
        <dbReference type="PROSITE" id="PS51383"/>
    </source>
</evidence>
<dbReference type="PROSITE" id="PS51383">
    <property type="entry name" value="YJEF_C_3"/>
    <property type="match status" value="1"/>
</dbReference>
<keyword evidence="6 17" id="KW-0547">Nucleotide-binding</keyword>
<proteinExistence type="inferred from homology"/>
<keyword evidence="13" id="KW-0511">Multifunctional enzyme</keyword>
<gene>
    <name evidence="17" type="primary">nnrD</name>
    <name evidence="18" type="synonym">nnrE</name>
    <name evidence="22" type="ORF">GOQ09_14980</name>
</gene>
<dbReference type="AlphaFoldDB" id="A0A6I6HH54"/>
<dbReference type="GO" id="GO:0110051">
    <property type="term" value="P:metabolite repair"/>
    <property type="evidence" value="ECO:0007669"/>
    <property type="project" value="TreeGrafter"/>
</dbReference>
<dbReference type="GO" id="GO:0046496">
    <property type="term" value="P:nicotinamide nucleotide metabolic process"/>
    <property type="evidence" value="ECO:0007669"/>
    <property type="project" value="UniProtKB-UniRule"/>
</dbReference>
<dbReference type="PANTHER" id="PTHR12592:SF0">
    <property type="entry name" value="ATP-DEPENDENT (S)-NAD(P)H-HYDRATE DEHYDRATASE"/>
    <property type="match status" value="1"/>
</dbReference>
<comment type="similarity">
    <text evidence="17">Belongs to the NnrD/CARKD family.</text>
</comment>
<keyword evidence="10 17" id="KW-0520">NAD</keyword>
<keyword evidence="12 17" id="KW-0456">Lyase</keyword>
<evidence type="ECO:0000256" key="4">
    <source>
        <dbReference type="ARBA" id="ARBA00009524"/>
    </source>
</evidence>
<dbReference type="EMBL" id="CP046622">
    <property type="protein sequence ID" value="QGW82798.1"/>
    <property type="molecule type" value="Genomic_DNA"/>
</dbReference>
<comment type="caution">
    <text evidence="18">Lacks conserved residue(s) required for the propagation of feature annotation.</text>
</comment>
<dbReference type="InterPro" id="IPR000631">
    <property type="entry name" value="CARKD"/>
</dbReference>
<feature type="domain" description="YjeF N-terminal" evidence="21">
    <location>
        <begin position="18"/>
        <end position="219"/>
    </location>
</feature>
<comment type="subunit">
    <text evidence="17">Homotetramer.</text>
</comment>
<evidence type="ECO:0000256" key="3">
    <source>
        <dbReference type="ARBA" id="ARBA00006001"/>
    </source>
</evidence>
<dbReference type="InterPro" id="IPR017953">
    <property type="entry name" value="Carbohydrate_kinase_pred_CS"/>
</dbReference>
<evidence type="ECO:0000256" key="13">
    <source>
        <dbReference type="ARBA" id="ARBA00023268"/>
    </source>
</evidence>
<dbReference type="SUPFAM" id="SSF53613">
    <property type="entry name" value="Ribokinase-like"/>
    <property type="match status" value="1"/>
</dbReference>
<evidence type="ECO:0000256" key="6">
    <source>
        <dbReference type="ARBA" id="ARBA00022741"/>
    </source>
</evidence>
<feature type="binding site" evidence="17">
    <location>
        <position position="367"/>
    </location>
    <ligand>
        <name>(6S)-NADPHX</name>
        <dbReference type="ChEBI" id="CHEBI:64076"/>
    </ligand>
</feature>
<dbReference type="Pfam" id="PF03853">
    <property type="entry name" value="YjeF_N"/>
    <property type="match status" value="1"/>
</dbReference>
<feature type="binding site" evidence="17">
    <location>
        <begin position="404"/>
        <end position="408"/>
    </location>
    <ligand>
        <name>AMP</name>
        <dbReference type="ChEBI" id="CHEBI:456215"/>
    </ligand>
</feature>
<comment type="function">
    <text evidence="14 19">Bifunctional enzyme that catalyzes the epimerization of the S- and R-forms of NAD(P)HX and the dehydration of the S-form of NAD(P)HX at the expense of ADP, which is converted to AMP. This allows the repair of both epimers of NAD(P)HX, a damaged form of NAD(P)H that is a result of enzymatic or heat-dependent hydration.</text>
</comment>
<feature type="binding site" evidence="17">
    <location>
        <position position="258"/>
    </location>
    <ligand>
        <name>(6S)-NADPHX</name>
        <dbReference type="ChEBI" id="CHEBI:64076"/>
    </ligand>
</feature>